<dbReference type="RefSeq" id="WP_230438020.1">
    <property type="nucleotide sequence ID" value="NZ_CP087715.1"/>
</dbReference>
<keyword evidence="2" id="KW-0812">Transmembrane</keyword>
<accession>A0ABW3U4B6</accession>
<dbReference type="SUPFAM" id="SSF53756">
    <property type="entry name" value="UDP-Glycosyltransferase/glycogen phosphorylase"/>
    <property type="match status" value="1"/>
</dbReference>
<protein>
    <submittedName>
        <fullName evidence="6">Uncharacterized protein</fullName>
    </submittedName>
</protein>
<proteinExistence type="predicted"/>
<dbReference type="PANTHER" id="PTHR12154:SF4">
    <property type="entry name" value="UDP-N-ACETYLGLUCOSAMINE TRANSFERASE SUBUNIT ALG14 HOMOLOG"/>
    <property type="match status" value="1"/>
</dbReference>
<dbReference type="InterPro" id="IPR013969">
    <property type="entry name" value="Oligosacch_biosynth_Alg14"/>
</dbReference>
<evidence type="ECO:0000256" key="5">
    <source>
        <dbReference type="ARBA" id="ARBA00023136"/>
    </source>
</evidence>
<dbReference type="EMBL" id="JBHTLR010000004">
    <property type="protein sequence ID" value="MFD1215226.1"/>
    <property type="molecule type" value="Genomic_DNA"/>
</dbReference>
<evidence type="ECO:0000256" key="3">
    <source>
        <dbReference type="ARBA" id="ARBA00022824"/>
    </source>
</evidence>
<evidence type="ECO:0000313" key="7">
    <source>
        <dbReference type="Proteomes" id="UP001597264"/>
    </source>
</evidence>
<evidence type="ECO:0000256" key="4">
    <source>
        <dbReference type="ARBA" id="ARBA00022989"/>
    </source>
</evidence>
<name>A0ABW3U4B6_9GAMM</name>
<sequence>MRKVLAVASFGGHWKQLLRLAPVFGKYDTTYVSTVDYPFREGSGYTYFRVPDASRKSVIRMFCLFFTTLRVVFVVRPDVVISTGAGPGLVTIFWGRVFGCRTIWIDSVANPEQLSFSGKIAKRWADLWLTQWPELVRSEGPMYKGRVI</sequence>
<keyword evidence="3" id="KW-0256">Endoplasmic reticulum</keyword>
<evidence type="ECO:0000256" key="1">
    <source>
        <dbReference type="ARBA" id="ARBA00004389"/>
    </source>
</evidence>
<dbReference type="Gene3D" id="3.40.50.2000">
    <property type="entry name" value="Glycogen Phosphorylase B"/>
    <property type="match status" value="1"/>
</dbReference>
<evidence type="ECO:0000256" key="2">
    <source>
        <dbReference type="ARBA" id="ARBA00022692"/>
    </source>
</evidence>
<organism evidence="6 7">
    <name type="scientific">Microbulbifer celer</name>
    <dbReference type="NCBI Taxonomy" id="435905"/>
    <lineage>
        <taxon>Bacteria</taxon>
        <taxon>Pseudomonadati</taxon>
        <taxon>Pseudomonadota</taxon>
        <taxon>Gammaproteobacteria</taxon>
        <taxon>Cellvibrionales</taxon>
        <taxon>Microbulbiferaceae</taxon>
        <taxon>Microbulbifer</taxon>
    </lineage>
</organism>
<keyword evidence="4" id="KW-1133">Transmembrane helix</keyword>
<comment type="caution">
    <text evidence="6">The sequence shown here is derived from an EMBL/GenBank/DDBJ whole genome shotgun (WGS) entry which is preliminary data.</text>
</comment>
<comment type="subcellular location">
    <subcellularLocation>
        <location evidence="1">Endoplasmic reticulum membrane</location>
        <topology evidence="1">Single-pass membrane protein</topology>
    </subcellularLocation>
</comment>
<evidence type="ECO:0000313" key="6">
    <source>
        <dbReference type="EMBL" id="MFD1215226.1"/>
    </source>
</evidence>
<gene>
    <name evidence="6" type="ORF">ACFQ2X_01320</name>
</gene>
<dbReference type="PANTHER" id="PTHR12154">
    <property type="entry name" value="GLYCOSYL TRANSFERASE-RELATED"/>
    <property type="match status" value="1"/>
</dbReference>
<dbReference type="Pfam" id="PF08660">
    <property type="entry name" value="Alg14"/>
    <property type="match status" value="1"/>
</dbReference>
<reference evidence="7" key="1">
    <citation type="journal article" date="2019" name="Int. J. Syst. Evol. Microbiol.">
        <title>The Global Catalogue of Microorganisms (GCM) 10K type strain sequencing project: providing services to taxonomists for standard genome sequencing and annotation.</title>
        <authorList>
            <consortium name="The Broad Institute Genomics Platform"/>
            <consortium name="The Broad Institute Genome Sequencing Center for Infectious Disease"/>
            <person name="Wu L."/>
            <person name="Ma J."/>
        </authorList>
    </citation>
    <scope>NUCLEOTIDE SEQUENCE [LARGE SCALE GENOMIC DNA]</scope>
    <source>
        <strain evidence="7">CCUG 54356</strain>
    </source>
</reference>
<dbReference type="Proteomes" id="UP001597264">
    <property type="component" value="Unassembled WGS sequence"/>
</dbReference>
<keyword evidence="5" id="KW-0472">Membrane</keyword>
<keyword evidence="7" id="KW-1185">Reference proteome</keyword>